<gene>
    <name evidence="1" type="ORF">V6N12_037512</name>
</gene>
<sequence length="88" mass="9764">MDERARNREELLEDGGVEVKDEMQDDLVDVSMNDINDTARLDAEKIVQEEGHDGKMKGKESYASMAARNPGMIGKLGVMCHDLTLLAL</sequence>
<reference evidence="1 2" key="1">
    <citation type="journal article" date="2024" name="G3 (Bethesda)">
        <title>Genome assembly of Hibiscus sabdariffa L. provides insights into metabolisms of medicinal natural products.</title>
        <authorList>
            <person name="Kim T."/>
        </authorList>
    </citation>
    <scope>NUCLEOTIDE SEQUENCE [LARGE SCALE GENOMIC DNA]</scope>
    <source>
        <strain evidence="1">TK-2024</strain>
        <tissue evidence="1">Old leaves</tissue>
    </source>
</reference>
<organism evidence="1 2">
    <name type="scientific">Hibiscus sabdariffa</name>
    <name type="common">roselle</name>
    <dbReference type="NCBI Taxonomy" id="183260"/>
    <lineage>
        <taxon>Eukaryota</taxon>
        <taxon>Viridiplantae</taxon>
        <taxon>Streptophyta</taxon>
        <taxon>Embryophyta</taxon>
        <taxon>Tracheophyta</taxon>
        <taxon>Spermatophyta</taxon>
        <taxon>Magnoliopsida</taxon>
        <taxon>eudicotyledons</taxon>
        <taxon>Gunneridae</taxon>
        <taxon>Pentapetalae</taxon>
        <taxon>rosids</taxon>
        <taxon>malvids</taxon>
        <taxon>Malvales</taxon>
        <taxon>Malvaceae</taxon>
        <taxon>Malvoideae</taxon>
        <taxon>Hibiscus</taxon>
    </lineage>
</organism>
<keyword evidence="2" id="KW-1185">Reference proteome</keyword>
<evidence type="ECO:0000313" key="1">
    <source>
        <dbReference type="EMBL" id="KAK8493112.1"/>
    </source>
</evidence>
<comment type="caution">
    <text evidence="1">The sequence shown here is derived from an EMBL/GenBank/DDBJ whole genome shotgun (WGS) entry which is preliminary data.</text>
</comment>
<dbReference type="EMBL" id="JBBPBM010000648">
    <property type="protein sequence ID" value="KAK8493112.1"/>
    <property type="molecule type" value="Genomic_DNA"/>
</dbReference>
<proteinExistence type="predicted"/>
<accession>A0ABR2AJJ3</accession>
<dbReference type="Proteomes" id="UP001472677">
    <property type="component" value="Unassembled WGS sequence"/>
</dbReference>
<name>A0ABR2AJJ3_9ROSI</name>
<protein>
    <submittedName>
        <fullName evidence="1">Uncharacterized protein</fullName>
    </submittedName>
</protein>
<evidence type="ECO:0000313" key="2">
    <source>
        <dbReference type="Proteomes" id="UP001472677"/>
    </source>
</evidence>